<name>A0ABN3UCU2_9MICO</name>
<dbReference type="EMBL" id="BAAARN010000001">
    <property type="protein sequence ID" value="GAA2730396.1"/>
    <property type="molecule type" value="Genomic_DNA"/>
</dbReference>
<reference evidence="1 2" key="1">
    <citation type="journal article" date="2019" name="Int. J. Syst. Evol. Microbiol.">
        <title>The Global Catalogue of Microorganisms (GCM) 10K type strain sequencing project: providing services to taxonomists for standard genome sequencing and annotation.</title>
        <authorList>
            <consortium name="The Broad Institute Genomics Platform"/>
            <consortium name="The Broad Institute Genome Sequencing Center for Infectious Disease"/>
            <person name="Wu L."/>
            <person name="Ma J."/>
        </authorList>
    </citation>
    <scope>NUCLEOTIDE SEQUENCE [LARGE SCALE GENOMIC DNA]</scope>
    <source>
        <strain evidence="1 2">JCM 16378</strain>
    </source>
</reference>
<comment type="caution">
    <text evidence="1">The sequence shown here is derived from an EMBL/GenBank/DDBJ whole genome shotgun (WGS) entry which is preliminary data.</text>
</comment>
<proteinExistence type="predicted"/>
<evidence type="ECO:0000313" key="2">
    <source>
        <dbReference type="Proteomes" id="UP001501326"/>
    </source>
</evidence>
<protein>
    <submittedName>
        <fullName evidence="1">Uncharacterized protein</fullName>
    </submittedName>
</protein>
<sequence length="58" mass="6303">MSISADPLSVAAEVAYRRESLSAGLPTVGRARRHHGLVESLLQRSPRLHHRHGAARPA</sequence>
<evidence type="ECO:0000313" key="1">
    <source>
        <dbReference type="EMBL" id="GAA2730396.1"/>
    </source>
</evidence>
<organism evidence="1 2">
    <name type="scientific">Pedococcus aerophilus</name>
    <dbReference type="NCBI Taxonomy" id="436356"/>
    <lineage>
        <taxon>Bacteria</taxon>
        <taxon>Bacillati</taxon>
        <taxon>Actinomycetota</taxon>
        <taxon>Actinomycetes</taxon>
        <taxon>Micrococcales</taxon>
        <taxon>Intrasporangiaceae</taxon>
        <taxon>Pedococcus</taxon>
    </lineage>
</organism>
<accession>A0ABN3UCU2</accession>
<dbReference type="Proteomes" id="UP001501326">
    <property type="component" value="Unassembled WGS sequence"/>
</dbReference>
<dbReference type="RefSeq" id="WP_344189324.1">
    <property type="nucleotide sequence ID" value="NZ_BAAARN010000001.1"/>
</dbReference>
<gene>
    <name evidence="1" type="ORF">GCM10009867_01690</name>
</gene>
<keyword evidence="2" id="KW-1185">Reference proteome</keyword>